<evidence type="ECO:0000313" key="3">
    <source>
        <dbReference type="Proteomes" id="UP000230233"/>
    </source>
</evidence>
<dbReference type="EMBL" id="PDUG01000006">
    <property type="protein sequence ID" value="PIC20082.1"/>
    <property type="molecule type" value="Genomic_DNA"/>
</dbReference>
<keyword evidence="3" id="KW-1185">Reference proteome</keyword>
<dbReference type="Proteomes" id="UP000230233">
    <property type="component" value="Chromosome X"/>
</dbReference>
<evidence type="ECO:0008006" key="4">
    <source>
        <dbReference type="Google" id="ProtNLM"/>
    </source>
</evidence>
<feature type="transmembrane region" description="Helical" evidence="1">
    <location>
        <begin position="12"/>
        <end position="35"/>
    </location>
</feature>
<dbReference type="OrthoDB" id="5871355at2759"/>
<feature type="transmembrane region" description="Helical" evidence="1">
    <location>
        <begin position="65"/>
        <end position="84"/>
    </location>
</feature>
<evidence type="ECO:0000313" key="2">
    <source>
        <dbReference type="EMBL" id="PIC20082.1"/>
    </source>
</evidence>
<feature type="transmembrane region" description="Helical" evidence="1">
    <location>
        <begin position="105"/>
        <end position="123"/>
    </location>
</feature>
<protein>
    <recommendedName>
        <fullName evidence="4">Serpentine receptor class gamma</fullName>
    </recommendedName>
</protein>
<evidence type="ECO:0000256" key="1">
    <source>
        <dbReference type="SAM" id="Phobius"/>
    </source>
</evidence>
<dbReference type="InterPro" id="IPR019426">
    <property type="entry name" value="7TM_GPCR_serpentine_rcpt_Srv"/>
</dbReference>
<sequence length="187" mass="21491">MSKKWTIILYDGFHLASTIVFTLILCIGGAVGMIIPSKVERKFIIEFGFLDTAPDVGFMTNINRFFNAFLIGSIICYMVLYMFLRKQNKLALRRSRALKEGENRIFALLLITTLLYLALFAVFEYITYQDWNDGNGSLLGKWLKWLAIANYLPEITLPVFFIVDNLDFTKKIRRFLGTPTDVQGMST</sequence>
<dbReference type="PANTHER" id="PTHR22718:SF36">
    <property type="entry name" value="G_PROTEIN_RECEP_F1_2 DOMAIN-CONTAINING PROTEIN-RELATED"/>
    <property type="match status" value="1"/>
</dbReference>
<dbReference type="AlphaFoldDB" id="A0A2G5SYN6"/>
<accession>A0A2G5SYN6</accession>
<organism evidence="2 3">
    <name type="scientific">Caenorhabditis nigoni</name>
    <dbReference type="NCBI Taxonomy" id="1611254"/>
    <lineage>
        <taxon>Eukaryota</taxon>
        <taxon>Metazoa</taxon>
        <taxon>Ecdysozoa</taxon>
        <taxon>Nematoda</taxon>
        <taxon>Chromadorea</taxon>
        <taxon>Rhabditida</taxon>
        <taxon>Rhabditina</taxon>
        <taxon>Rhabditomorpha</taxon>
        <taxon>Rhabditoidea</taxon>
        <taxon>Rhabditidae</taxon>
        <taxon>Peloderinae</taxon>
        <taxon>Caenorhabditis</taxon>
    </lineage>
</organism>
<keyword evidence="1" id="KW-0472">Membrane</keyword>
<dbReference type="PANTHER" id="PTHR22718">
    <property type="entry name" value="SERPENTINE RECEPTOR, CLASS X"/>
    <property type="match status" value="1"/>
</dbReference>
<keyword evidence="1" id="KW-1133">Transmembrane helix</keyword>
<comment type="caution">
    <text evidence="2">The sequence shown here is derived from an EMBL/GenBank/DDBJ whole genome shotgun (WGS) entry which is preliminary data.</text>
</comment>
<gene>
    <name evidence="2" type="primary">Cnig_chr_X.g25398</name>
    <name evidence="2" type="ORF">B9Z55_025398</name>
</gene>
<keyword evidence="1" id="KW-0812">Transmembrane</keyword>
<name>A0A2G5SYN6_9PELO</name>
<proteinExistence type="predicted"/>
<dbReference type="Pfam" id="PF10323">
    <property type="entry name" value="7TM_GPCR_Srv"/>
    <property type="match status" value="1"/>
</dbReference>
<reference evidence="3" key="1">
    <citation type="submission" date="2017-10" db="EMBL/GenBank/DDBJ databases">
        <title>Rapid genome shrinkage in a self-fertile nematode reveals novel sperm competition proteins.</title>
        <authorList>
            <person name="Yin D."/>
            <person name="Schwarz E.M."/>
            <person name="Thomas C.G."/>
            <person name="Felde R.L."/>
            <person name="Korf I.F."/>
            <person name="Cutter A.D."/>
            <person name="Schartner C.M."/>
            <person name="Ralston E.J."/>
            <person name="Meyer B.J."/>
            <person name="Haag E.S."/>
        </authorList>
    </citation>
    <scope>NUCLEOTIDE SEQUENCE [LARGE SCALE GENOMIC DNA]</scope>
    <source>
        <strain evidence="3">JU1422</strain>
    </source>
</reference>
<feature type="transmembrane region" description="Helical" evidence="1">
    <location>
        <begin position="143"/>
        <end position="163"/>
    </location>
</feature>